<comment type="caution">
    <text evidence="1">The sequence shown here is derived from an EMBL/GenBank/DDBJ whole genome shotgun (WGS) entry which is preliminary data.</text>
</comment>
<accession>A0ACB8QFN9</accession>
<name>A0ACB8QFN9_9AGAM</name>
<gene>
    <name evidence="1" type="ORF">K488DRAFT_87720</name>
</gene>
<proteinExistence type="predicted"/>
<evidence type="ECO:0000313" key="1">
    <source>
        <dbReference type="EMBL" id="KAI0030492.1"/>
    </source>
</evidence>
<dbReference type="Proteomes" id="UP000814128">
    <property type="component" value="Unassembled WGS sequence"/>
</dbReference>
<sequence>MLSTYRPSRPTTFVVILCLSVACLTLLLLQLHAPTATGFLGTGAGADADADELLLAASRARTSTPVWEPPMRAHNASARANATMLMLARNSDINGVVQSVREAEDRFNRAYGYPWVFLNEEPFSEDFKNRVGNLIQGEVYFGQIPHDHWYQPDWIDEQRAAAGRKQLVRQKVIYGGSVSYRNMCRFNSGFFFHHPLLQKYRWYWRVEPDVHFHCDMQHDPFVYMEEHNKTYGFTITMLEFEKTIPTLWPAVREFMDANPQYIAPGNALDYVSYNRGETYNLCHFWSNFEIADLDFWRGEAYRKFFDFLDAKGGFYYERWGDAPVHSIAAALFLPKERIHFFREIGYFHHPFTHCPVERDIWQAGRCSCNPDDSFDYTGYSCMRQWDRALAGLAPEMPNQLPG</sequence>
<evidence type="ECO:0000313" key="2">
    <source>
        <dbReference type="Proteomes" id="UP000814128"/>
    </source>
</evidence>
<reference evidence="1" key="2">
    <citation type="journal article" date="2022" name="New Phytol.">
        <title>Evolutionary transition to the ectomycorrhizal habit in the genomes of a hyperdiverse lineage of mushroom-forming fungi.</title>
        <authorList>
            <person name="Looney B."/>
            <person name="Miyauchi S."/>
            <person name="Morin E."/>
            <person name="Drula E."/>
            <person name="Courty P.E."/>
            <person name="Kohler A."/>
            <person name="Kuo A."/>
            <person name="LaButti K."/>
            <person name="Pangilinan J."/>
            <person name="Lipzen A."/>
            <person name="Riley R."/>
            <person name="Andreopoulos W."/>
            <person name="He G."/>
            <person name="Johnson J."/>
            <person name="Nolan M."/>
            <person name="Tritt A."/>
            <person name="Barry K.W."/>
            <person name="Grigoriev I.V."/>
            <person name="Nagy L.G."/>
            <person name="Hibbett D."/>
            <person name="Henrissat B."/>
            <person name="Matheny P.B."/>
            <person name="Labbe J."/>
            <person name="Martin F.M."/>
        </authorList>
    </citation>
    <scope>NUCLEOTIDE SEQUENCE</scope>
    <source>
        <strain evidence="1">EC-137</strain>
    </source>
</reference>
<protein>
    <submittedName>
        <fullName evidence="1">Glycosyl transferase</fullName>
    </submittedName>
</protein>
<reference evidence="1" key="1">
    <citation type="submission" date="2021-02" db="EMBL/GenBank/DDBJ databases">
        <authorList>
            <consortium name="DOE Joint Genome Institute"/>
            <person name="Ahrendt S."/>
            <person name="Looney B.P."/>
            <person name="Miyauchi S."/>
            <person name="Morin E."/>
            <person name="Drula E."/>
            <person name="Courty P.E."/>
            <person name="Chicoki N."/>
            <person name="Fauchery L."/>
            <person name="Kohler A."/>
            <person name="Kuo A."/>
            <person name="Labutti K."/>
            <person name="Pangilinan J."/>
            <person name="Lipzen A."/>
            <person name="Riley R."/>
            <person name="Andreopoulos W."/>
            <person name="He G."/>
            <person name="Johnson J."/>
            <person name="Barry K.W."/>
            <person name="Grigoriev I.V."/>
            <person name="Nagy L."/>
            <person name="Hibbett D."/>
            <person name="Henrissat B."/>
            <person name="Matheny P.B."/>
            <person name="Labbe J."/>
            <person name="Martin F."/>
        </authorList>
    </citation>
    <scope>NUCLEOTIDE SEQUENCE</scope>
    <source>
        <strain evidence="1">EC-137</strain>
    </source>
</reference>
<dbReference type="EMBL" id="MU273619">
    <property type="protein sequence ID" value="KAI0030492.1"/>
    <property type="molecule type" value="Genomic_DNA"/>
</dbReference>
<organism evidence="1 2">
    <name type="scientific">Vararia minispora EC-137</name>
    <dbReference type="NCBI Taxonomy" id="1314806"/>
    <lineage>
        <taxon>Eukaryota</taxon>
        <taxon>Fungi</taxon>
        <taxon>Dikarya</taxon>
        <taxon>Basidiomycota</taxon>
        <taxon>Agaricomycotina</taxon>
        <taxon>Agaricomycetes</taxon>
        <taxon>Russulales</taxon>
        <taxon>Lachnocladiaceae</taxon>
        <taxon>Vararia</taxon>
    </lineage>
</organism>
<keyword evidence="1" id="KW-0808">Transferase</keyword>
<keyword evidence="2" id="KW-1185">Reference proteome</keyword>